<dbReference type="PANTHER" id="PTHR33375">
    <property type="entry name" value="CHROMOSOME-PARTITIONING PROTEIN PARB-RELATED"/>
    <property type="match status" value="1"/>
</dbReference>
<dbReference type="SMART" id="SM00470">
    <property type="entry name" value="ParB"/>
    <property type="match status" value="1"/>
</dbReference>
<dbReference type="Proteomes" id="UP000544134">
    <property type="component" value="Unassembled WGS sequence"/>
</dbReference>
<proteinExistence type="inferred from homology"/>
<accession>A0A848IEX1</accession>
<evidence type="ECO:0000256" key="1">
    <source>
        <dbReference type="ARBA" id="ARBA00006295"/>
    </source>
</evidence>
<dbReference type="CDD" id="cd16411">
    <property type="entry name" value="ParB_N_like"/>
    <property type="match status" value="1"/>
</dbReference>
<dbReference type="Gene3D" id="1.10.10.2830">
    <property type="match status" value="1"/>
</dbReference>
<evidence type="ECO:0000313" key="3">
    <source>
        <dbReference type="EMBL" id="NML98544.1"/>
    </source>
</evidence>
<dbReference type="NCBIfam" id="TIGR00180">
    <property type="entry name" value="parB_part"/>
    <property type="match status" value="1"/>
</dbReference>
<dbReference type="PANTHER" id="PTHR33375:SF1">
    <property type="entry name" value="CHROMOSOME-PARTITIONING PROTEIN PARB-RELATED"/>
    <property type="match status" value="1"/>
</dbReference>
<dbReference type="SUPFAM" id="SSF109709">
    <property type="entry name" value="KorB DNA-binding domain-like"/>
    <property type="match status" value="1"/>
</dbReference>
<dbReference type="InterPro" id="IPR004437">
    <property type="entry name" value="ParB/RepB/Spo0J"/>
</dbReference>
<protein>
    <submittedName>
        <fullName evidence="3">ParB/RepB/Spo0J family partition protein</fullName>
    </submittedName>
</protein>
<name>A0A848IEX1_9BURK</name>
<dbReference type="GO" id="GO:0003677">
    <property type="term" value="F:DNA binding"/>
    <property type="evidence" value="ECO:0007669"/>
    <property type="project" value="InterPro"/>
</dbReference>
<dbReference type="GO" id="GO:0007059">
    <property type="term" value="P:chromosome segregation"/>
    <property type="evidence" value="ECO:0007669"/>
    <property type="project" value="TreeGrafter"/>
</dbReference>
<keyword evidence="4" id="KW-1185">Reference proteome</keyword>
<dbReference type="EMBL" id="JABBGJ010000010">
    <property type="protein sequence ID" value="NML98544.1"/>
    <property type="molecule type" value="Genomic_DNA"/>
</dbReference>
<dbReference type="InterPro" id="IPR036086">
    <property type="entry name" value="ParB/Sulfiredoxin_sf"/>
</dbReference>
<sequence>MNQIQQVGQVQMVPVNKIEVINSRERNSRVFNDIVVNIKTIGLKKPIKVTKRLASDGTEKYLLVCGEGRLKAFKSLGEANIPALVVDVSDEDAFIMSLAENIARRTCRPLELLTGIRQLQERGYTPKSIAEKTGLNPHYLTGILSLLHQGEERLVVAVEKGLIPLNAALTIVGAGDDDAAVQAALQDAYESGKLRGRALMDARRVIDRRKTLGRSASRVMSRKTSDVTPSSLVRTYQNEVARQKAMVRKAEFAHQRLMFVVGALKQLLADENFVNLLRAEGLATLPKYLAERVWSGGNSV</sequence>
<dbReference type="InterPro" id="IPR011111">
    <property type="entry name" value="Plasmid_RepB"/>
</dbReference>
<dbReference type="Gene3D" id="3.90.1530.30">
    <property type="match status" value="1"/>
</dbReference>
<dbReference type="Pfam" id="PF02195">
    <property type="entry name" value="ParB_N"/>
    <property type="match status" value="1"/>
</dbReference>
<organism evidence="3 4">
    <name type="scientific">Paraburkholderia polaris</name>
    <dbReference type="NCBI Taxonomy" id="2728848"/>
    <lineage>
        <taxon>Bacteria</taxon>
        <taxon>Pseudomonadati</taxon>
        <taxon>Pseudomonadota</taxon>
        <taxon>Betaproteobacteria</taxon>
        <taxon>Burkholderiales</taxon>
        <taxon>Burkholderiaceae</taxon>
        <taxon>Paraburkholderia</taxon>
    </lineage>
</organism>
<dbReference type="InterPro" id="IPR050336">
    <property type="entry name" value="Chromosome_partition/occlusion"/>
</dbReference>
<dbReference type="InterPro" id="IPR003115">
    <property type="entry name" value="ParB_N"/>
</dbReference>
<dbReference type="GO" id="GO:0005694">
    <property type="term" value="C:chromosome"/>
    <property type="evidence" value="ECO:0007669"/>
    <property type="project" value="TreeGrafter"/>
</dbReference>
<evidence type="ECO:0000313" key="4">
    <source>
        <dbReference type="Proteomes" id="UP000544134"/>
    </source>
</evidence>
<comment type="similarity">
    <text evidence="1">Belongs to the ParB family.</text>
</comment>
<dbReference type="SUPFAM" id="SSF110849">
    <property type="entry name" value="ParB/Sulfiredoxin"/>
    <property type="match status" value="1"/>
</dbReference>
<dbReference type="RefSeq" id="WP_169485577.1">
    <property type="nucleotide sequence ID" value="NZ_JABBGJ010000010.1"/>
</dbReference>
<gene>
    <name evidence="3" type="ORF">HHL24_11335</name>
</gene>
<dbReference type="Pfam" id="PF07506">
    <property type="entry name" value="RepB"/>
    <property type="match status" value="1"/>
</dbReference>
<reference evidence="3 4" key="1">
    <citation type="submission" date="2020-04" db="EMBL/GenBank/DDBJ databases">
        <title>Paraburkholderia sp. RP-4-7 isolated from soil.</title>
        <authorList>
            <person name="Dahal R.H."/>
        </authorList>
    </citation>
    <scope>NUCLEOTIDE SEQUENCE [LARGE SCALE GENOMIC DNA]</scope>
    <source>
        <strain evidence="3 4">RP-4-7</strain>
    </source>
</reference>
<feature type="domain" description="ParB-like N-terminal" evidence="2">
    <location>
        <begin position="11"/>
        <end position="102"/>
    </location>
</feature>
<evidence type="ECO:0000259" key="2">
    <source>
        <dbReference type="SMART" id="SM00470"/>
    </source>
</evidence>
<comment type="caution">
    <text evidence="3">The sequence shown here is derived from an EMBL/GenBank/DDBJ whole genome shotgun (WGS) entry which is preliminary data.</text>
</comment>
<dbReference type="AlphaFoldDB" id="A0A848IEX1"/>